<accession>A0AAW0MRS0</accession>
<feature type="non-terminal residue" evidence="4">
    <location>
        <position position="1"/>
    </location>
</feature>
<sequence length="153" mass="16461">SITFDQCGKMWPPASDLKGHYKTAHAGETPVACDVCGGSSALSVISLPEIKEEEETAPDKRGKQTEHSSRALGRRLNQNFGENKPSDTTPGLNCCCSCIEPALLLHSLASSVTSVGRCGPLLQTSKDTTKLLMLEKHQLPVMSVRKSSLHQTN</sequence>
<dbReference type="InterPro" id="IPR036236">
    <property type="entry name" value="Znf_C2H2_sf"/>
</dbReference>
<proteinExistence type="predicted"/>
<evidence type="ECO:0000259" key="3">
    <source>
        <dbReference type="PROSITE" id="PS50157"/>
    </source>
</evidence>
<feature type="compositionally biased region" description="Polar residues" evidence="2">
    <location>
        <begin position="76"/>
        <end position="88"/>
    </location>
</feature>
<gene>
    <name evidence="4" type="ORF">WMY93_034034</name>
</gene>
<dbReference type="EMBL" id="JBBPFD010000329">
    <property type="protein sequence ID" value="KAK7879183.1"/>
    <property type="molecule type" value="Genomic_DNA"/>
</dbReference>
<comment type="caution">
    <text evidence="4">The sequence shown here is derived from an EMBL/GenBank/DDBJ whole genome shotgun (WGS) entry which is preliminary data.</text>
</comment>
<feature type="region of interest" description="Disordered" evidence="2">
    <location>
        <begin position="49"/>
        <end position="88"/>
    </location>
</feature>
<dbReference type="Proteomes" id="UP001460270">
    <property type="component" value="Unassembled WGS sequence"/>
</dbReference>
<dbReference type="SUPFAM" id="SSF57667">
    <property type="entry name" value="beta-beta-alpha zinc fingers"/>
    <property type="match status" value="1"/>
</dbReference>
<dbReference type="GO" id="GO:0008270">
    <property type="term" value="F:zinc ion binding"/>
    <property type="evidence" value="ECO:0007669"/>
    <property type="project" value="UniProtKB-KW"/>
</dbReference>
<feature type="domain" description="C2H2-type" evidence="3">
    <location>
        <begin position="2"/>
        <end position="30"/>
    </location>
</feature>
<reference evidence="5" key="1">
    <citation type="submission" date="2024-04" db="EMBL/GenBank/DDBJ databases">
        <title>Salinicola lusitanus LLJ914,a marine bacterium isolated from the Okinawa Trough.</title>
        <authorList>
            <person name="Li J."/>
        </authorList>
    </citation>
    <scope>NUCLEOTIDE SEQUENCE [LARGE SCALE GENOMIC DNA]</scope>
</reference>
<name>A0AAW0MRS0_9GOBI</name>
<dbReference type="InterPro" id="IPR013087">
    <property type="entry name" value="Znf_C2H2_type"/>
</dbReference>
<keyword evidence="5" id="KW-1185">Reference proteome</keyword>
<protein>
    <recommendedName>
        <fullName evidence="3">C2H2-type domain-containing protein</fullName>
    </recommendedName>
</protein>
<evidence type="ECO:0000256" key="2">
    <source>
        <dbReference type="SAM" id="MobiDB-lite"/>
    </source>
</evidence>
<keyword evidence="1" id="KW-0863">Zinc-finger</keyword>
<dbReference type="PROSITE" id="PS50157">
    <property type="entry name" value="ZINC_FINGER_C2H2_2"/>
    <property type="match status" value="1"/>
</dbReference>
<keyword evidence="1" id="KW-0479">Metal-binding</keyword>
<evidence type="ECO:0000313" key="5">
    <source>
        <dbReference type="Proteomes" id="UP001460270"/>
    </source>
</evidence>
<feature type="compositionally biased region" description="Basic and acidic residues" evidence="2">
    <location>
        <begin position="57"/>
        <end position="69"/>
    </location>
</feature>
<organism evidence="4 5">
    <name type="scientific">Mugilogobius chulae</name>
    <name type="common">yellowstripe goby</name>
    <dbReference type="NCBI Taxonomy" id="88201"/>
    <lineage>
        <taxon>Eukaryota</taxon>
        <taxon>Metazoa</taxon>
        <taxon>Chordata</taxon>
        <taxon>Craniata</taxon>
        <taxon>Vertebrata</taxon>
        <taxon>Euteleostomi</taxon>
        <taxon>Actinopterygii</taxon>
        <taxon>Neopterygii</taxon>
        <taxon>Teleostei</taxon>
        <taxon>Neoteleostei</taxon>
        <taxon>Acanthomorphata</taxon>
        <taxon>Gobiaria</taxon>
        <taxon>Gobiiformes</taxon>
        <taxon>Gobioidei</taxon>
        <taxon>Gobiidae</taxon>
        <taxon>Gobionellinae</taxon>
        <taxon>Mugilogobius</taxon>
    </lineage>
</organism>
<dbReference type="Gene3D" id="3.30.160.60">
    <property type="entry name" value="Classic Zinc Finger"/>
    <property type="match status" value="1"/>
</dbReference>
<dbReference type="AlphaFoldDB" id="A0AAW0MRS0"/>
<evidence type="ECO:0000313" key="4">
    <source>
        <dbReference type="EMBL" id="KAK7879183.1"/>
    </source>
</evidence>
<evidence type="ECO:0000256" key="1">
    <source>
        <dbReference type="PROSITE-ProRule" id="PRU00042"/>
    </source>
</evidence>
<keyword evidence="1" id="KW-0862">Zinc</keyword>